<feature type="region of interest" description="Disordered" evidence="9">
    <location>
        <begin position="1"/>
        <end position="35"/>
    </location>
</feature>
<protein>
    <recommendedName>
        <fullName evidence="8">rRNA-processing protein</fullName>
    </recommendedName>
</protein>
<evidence type="ECO:0000256" key="2">
    <source>
        <dbReference type="ARBA" id="ARBA00004604"/>
    </source>
</evidence>
<feature type="compositionally biased region" description="Basic and acidic residues" evidence="9">
    <location>
        <begin position="60"/>
        <end position="71"/>
    </location>
</feature>
<comment type="function">
    <text evidence="1 8">Involved in nucleolar integrity and required for processing of the pre-rRNA for the 60S ribosome subunit.</text>
</comment>
<dbReference type="EMBL" id="LN483249">
    <property type="protein sequence ID" value="CDZ97663.1"/>
    <property type="molecule type" value="Genomic_DNA"/>
</dbReference>
<name>A0A0F7SIV9_PHARH</name>
<proteinExistence type="inferred from homology"/>
<evidence type="ECO:0000256" key="4">
    <source>
        <dbReference type="ARBA" id="ARBA00022517"/>
    </source>
</evidence>
<evidence type="ECO:0000256" key="1">
    <source>
        <dbReference type="ARBA" id="ARBA00004090"/>
    </source>
</evidence>
<dbReference type="GO" id="GO:0005730">
    <property type="term" value="C:nucleolus"/>
    <property type="evidence" value="ECO:0007669"/>
    <property type="project" value="UniProtKB-SubCell"/>
</dbReference>
<keyword evidence="6" id="KW-0175">Coiled coil</keyword>
<feature type="compositionally biased region" description="Basic and acidic residues" evidence="9">
    <location>
        <begin position="78"/>
        <end position="100"/>
    </location>
</feature>
<keyword evidence="5 8" id="KW-0698">rRNA processing</keyword>
<organism evidence="10">
    <name type="scientific">Phaffia rhodozyma</name>
    <name type="common">Yeast</name>
    <name type="synonym">Xanthophyllomyces dendrorhous</name>
    <dbReference type="NCBI Taxonomy" id="264483"/>
    <lineage>
        <taxon>Eukaryota</taxon>
        <taxon>Fungi</taxon>
        <taxon>Dikarya</taxon>
        <taxon>Basidiomycota</taxon>
        <taxon>Agaricomycotina</taxon>
        <taxon>Tremellomycetes</taxon>
        <taxon>Cystofilobasidiales</taxon>
        <taxon>Mrakiaceae</taxon>
        <taxon>Phaffia</taxon>
    </lineage>
</organism>
<keyword evidence="4 8" id="KW-0690">Ribosome biogenesis</keyword>
<sequence length="133" mass="14904">MSSSSTPAPTASSSSSASTETLALGHSSGGRVSGKFWKASRAPTVRSMMPAGVKSASWEARQEKRKKDEAIKLLQNQLKEEREAEEERKRTAIKDRRTRLEEKKRLEEMAARMSAKKLQRMKKRLGRSKKVNG</sequence>
<comment type="subcellular location">
    <subcellularLocation>
        <location evidence="2 8">Nucleus</location>
        <location evidence="2 8">Nucleolus</location>
    </subcellularLocation>
</comment>
<reference evidence="10" key="1">
    <citation type="submission" date="2014-08" db="EMBL/GenBank/DDBJ databases">
        <authorList>
            <person name="Sharma Rahul"/>
            <person name="Thines Marco"/>
        </authorList>
    </citation>
    <scope>NUCLEOTIDE SEQUENCE</scope>
</reference>
<feature type="compositionally biased region" description="Low complexity" evidence="9">
    <location>
        <begin position="1"/>
        <end position="19"/>
    </location>
</feature>
<dbReference type="InterPro" id="IPR005579">
    <property type="entry name" value="Cgr1-like"/>
</dbReference>
<evidence type="ECO:0000256" key="8">
    <source>
        <dbReference type="RuleBase" id="RU363084"/>
    </source>
</evidence>
<accession>A0A0F7SIV9</accession>
<feature type="region of interest" description="Disordered" evidence="9">
    <location>
        <begin position="48"/>
        <end position="100"/>
    </location>
</feature>
<comment type="similarity">
    <text evidence="3 8">Belongs to the CGR1 family.</text>
</comment>
<evidence type="ECO:0000256" key="7">
    <source>
        <dbReference type="ARBA" id="ARBA00023242"/>
    </source>
</evidence>
<evidence type="ECO:0000256" key="9">
    <source>
        <dbReference type="SAM" id="MobiDB-lite"/>
    </source>
</evidence>
<evidence type="ECO:0000256" key="5">
    <source>
        <dbReference type="ARBA" id="ARBA00022552"/>
    </source>
</evidence>
<keyword evidence="7 8" id="KW-0539">Nucleus</keyword>
<evidence type="ECO:0000256" key="3">
    <source>
        <dbReference type="ARBA" id="ARBA00007869"/>
    </source>
</evidence>
<dbReference type="AlphaFoldDB" id="A0A0F7SIV9"/>
<dbReference type="Pfam" id="PF03879">
    <property type="entry name" value="Cgr1"/>
    <property type="match status" value="1"/>
</dbReference>
<evidence type="ECO:0000256" key="6">
    <source>
        <dbReference type="ARBA" id="ARBA00023054"/>
    </source>
</evidence>
<dbReference type="GO" id="GO:0006364">
    <property type="term" value="P:rRNA processing"/>
    <property type="evidence" value="ECO:0007669"/>
    <property type="project" value="UniProtKB-UniRule"/>
</dbReference>
<feature type="region of interest" description="Disordered" evidence="9">
    <location>
        <begin position="114"/>
        <end position="133"/>
    </location>
</feature>
<evidence type="ECO:0000313" key="10">
    <source>
        <dbReference type="EMBL" id="CDZ97663.1"/>
    </source>
</evidence>